<dbReference type="InterPro" id="IPR011705">
    <property type="entry name" value="BACK"/>
</dbReference>
<keyword evidence="3" id="KW-0732">Signal</keyword>
<dbReference type="Gene3D" id="3.30.710.10">
    <property type="entry name" value="Potassium Channel Kv1.1, Chain A"/>
    <property type="match status" value="2"/>
</dbReference>
<gene>
    <name evidence="5" type="ORF">ALC56_07700</name>
</gene>
<evidence type="ECO:0000313" key="5">
    <source>
        <dbReference type="EMBL" id="KYN37904.1"/>
    </source>
</evidence>
<proteinExistence type="predicted"/>
<dbReference type="STRING" id="34720.A0A151JVJ2"/>
<dbReference type="SUPFAM" id="SSF50985">
    <property type="entry name" value="RCC1/BLIP-II"/>
    <property type="match status" value="2"/>
</dbReference>
<dbReference type="PRINTS" id="PR00633">
    <property type="entry name" value="RCCNDNSATION"/>
</dbReference>
<dbReference type="PROSITE" id="PS50012">
    <property type="entry name" value="RCC1_3"/>
    <property type="match status" value="8"/>
</dbReference>
<feature type="repeat" description="RCC1" evidence="2">
    <location>
        <begin position="17"/>
        <end position="73"/>
    </location>
</feature>
<dbReference type="AlphaFoldDB" id="A0A151JVJ2"/>
<dbReference type="InterPro" id="IPR011333">
    <property type="entry name" value="SKP1/BTB/POZ_sf"/>
</dbReference>
<feature type="repeat" description="RCC1" evidence="2">
    <location>
        <begin position="525"/>
        <end position="582"/>
    </location>
</feature>
<dbReference type="InterPro" id="IPR051625">
    <property type="entry name" value="Signaling_Regulatory_Domain"/>
</dbReference>
<dbReference type="PANTHER" id="PTHR22872">
    <property type="entry name" value="BTK-BINDING PROTEIN-RELATED"/>
    <property type="match status" value="1"/>
</dbReference>
<dbReference type="PROSITE" id="PS00626">
    <property type="entry name" value="RCC1_2"/>
    <property type="match status" value="3"/>
</dbReference>
<dbReference type="PANTHER" id="PTHR22872:SF10">
    <property type="entry name" value="ULTRAVIOLET-B RECEPTOR UVR8"/>
    <property type="match status" value="1"/>
</dbReference>
<feature type="repeat" description="RCC1" evidence="2">
    <location>
        <begin position="668"/>
        <end position="718"/>
    </location>
</feature>
<dbReference type="EMBL" id="KQ981688">
    <property type="protein sequence ID" value="KYN37904.1"/>
    <property type="molecule type" value="Genomic_DNA"/>
</dbReference>
<dbReference type="Pfam" id="PF13540">
    <property type="entry name" value="RCC1_2"/>
    <property type="match status" value="3"/>
</dbReference>
<dbReference type="Proteomes" id="UP000078541">
    <property type="component" value="Unassembled WGS sequence"/>
</dbReference>
<dbReference type="InterPro" id="IPR009091">
    <property type="entry name" value="RCC1/BLIP-II"/>
</dbReference>
<feature type="repeat" description="RCC1" evidence="2">
    <location>
        <begin position="636"/>
        <end position="667"/>
    </location>
</feature>
<feature type="repeat" description="RCC1" evidence="2">
    <location>
        <begin position="74"/>
        <end position="126"/>
    </location>
</feature>
<feature type="repeat" description="RCC1" evidence="2">
    <location>
        <begin position="127"/>
        <end position="164"/>
    </location>
</feature>
<feature type="signal peptide" evidence="3">
    <location>
        <begin position="1"/>
        <end position="21"/>
    </location>
</feature>
<dbReference type="PROSITE" id="PS50097">
    <property type="entry name" value="BTB"/>
    <property type="match status" value="2"/>
</dbReference>
<feature type="repeat" description="RCC1" evidence="2">
    <location>
        <begin position="165"/>
        <end position="214"/>
    </location>
</feature>
<reference evidence="5 6" key="1">
    <citation type="submission" date="2016-03" db="EMBL/GenBank/DDBJ databases">
        <title>Trachymyrmex septentrionalis WGS genome.</title>
        <authorList>
            <person name="Nygaard S."/>
            <person name="Hu H."/>
            <person name="Boomsma J."/>
            <person name="Zhang G."/>
        </authorList>
    </citation>
    <scope>NUCLEOTIDE SEQUENCE [LARGE SCALE GENOMIC DNA]</scope>
    <source>
        <strain evidence="5">Tsep2-gDNA-1</strain>
        <tissue evidence="5">Whole body</tissue>
    </source>
</reference>
<accession>A0A151JVJ2</accession>
<keyword evidence="6" id="KW-1185">Reference proteome</keyword>
<organism evidence="5 6">
    <name type="scientific">Trachymyrmex septentrionalis</name>
    <dbReference type="NCBI Taxonomy" id="34720"/>
    <lineage>
        <taxon>Eukaryota</taxon>
        <taxon>Metazoa</taxon>
        <taxon>Ecdysozoa</taxon>
        <taxon>Arthropoda</taxon>
        <taxon>Hexapoda</taxon>
        <taxon>Insecta</taxon>
        <taxon>Pterygota</taxon>
        <taxon>Neoptera</taxon>
        <taxon>Endopterygota</taxon>
        <taxon>Hymenoptera</taxon>
        <taxon>Apocrita</taxon>
        <taxon>Aculeata</taxon>
        <taxon>Formicoidea</taxon>
        <taxon>Formicidae</taxon>
        <taxon>Myrmicinae</taxon>
        <taxon>Trachymyrmex</taxon>
    </lineage>
</organism>
<feature type="domain" description="BTB" evidence="4">
    <location>
        <begin position="786"/>
        <end position="853"/>
    </location>
</feature>
<dbReference type="InterPro" id="IPR058923">
    <property type="entry name" value="RCC1-like_dom"/>
</dbReference>
<dbReference type="InterPro" id="IPR000210">
    <property type="entry name" value="BTB/POZ_dom"/>
</dbReference>
<dbReference type="SMART" id="SM00225">
    <property type="entry name" value="BTB"/>
    <property type="match status" value="2"/>
</dbReference>
<dbReference type="InterPro" id="IPR000408">
    <property type="entry name" value="Reg_chr_condens"/>
</dbReference>
<dbReference type="Pfam" id="PF00651">
    <property type="entry name" value="BTB"/>
    <property type="match status" value="2"/>
</dbReference>
<sequence length="947" mass="105003">MRRIFATLKLLIVYFLRKVYSWGSNIYGELGHGTCDSSVFTPTLVPTLGNSVGSARIVDIACGNHHSVALTEFGDVYVWGQNKFGQVGNDNNINQNTPRLVDSSLARKKVVCISCGDAFTMAVVENGEVFAWGNNCIGQLGIAIDIFSVKVACGFEHTLALSDEGNLYSWGGNDYGQLGFDEKEVYEPVMVEHTMGKVSDIAAVHFKNISIAIGEGEYVYIWGNCYNQIIKIPTATTFSNIYDALACYESSSVMHKPLILYSDKEPSVLECLENSFDDEVCVDLTIQVEDQSIFVHKAILKIRCSYFRNMFQHDWTENNQSVIKFDQFSYVVYKAFLKYLYTGTINSPLEKAIELLKLADSYCESNLKKHCVRIIKQGISVSNVAYLYSDVLFMQLGKTPTKCYSLSYVHYRFSVLAVNFGTASYLIEKLHLLLIIQNTALPTSIDEFVSQIHMVVVYGNLGNEALIMTKDKMMYALGNNIAGCLGIGDTHGTLYPKKVEALCERDIRMFAYGSGPHVLALTKEGEVYAWGHNGYGELGIGASNQVVTKPVLVTMPILEGLGMKRVIDIACGSHHSIALTEDGEVYAWGQNNCGQLGSSISTNQVTPRQVNSVLGGKKVVCISCGQTSTMVVIENGEVYGFGNNGVGQLGIVKVVCGYAHTLALTDEGKLYVWGGNSYGQLGIGNKTNSCKPVMVEHEMGRVSDIAAMHYNHISVAVGEGGRVYMWGHCRGQSITIPTSTPFSNVHDALACYGSPSVMHKPLILYANEEPNILQCLGSAFDDPSTSDLKIQVEEQCIHVHKAILKIRSSYFRTMFQHDWAENNQSVIEHDQFSYVVYKAFLKYLYTDVIDLPMEKALELLDLANAYCESNLKKHCIWMIKQGITVSNVAYLYSIAIEYNEEELEEVCFKFALNHMTAVTKTENFAKLDENTLKTFIIKAGEAGVFRT</sequence>
<dbReference type="Pfam" id="PF00415">
    <property type="entry name" value="RCC1"/>
    <property type="match status" value="1"/>
</dbReference>
<evidence type="ECO:0000256" key="3">
    <source>
        <dbReference type="SAM" id="SignalP"/>
    </source>
</evidence>
<evidence type="ECO:0000256" key="1">
    <source>
        <dbReference type="ARBA" id="ARBA00022737"/>
    </source>
</evidence>
<evidence type="ECO:0000313" key="6">
    <source>
        <dbReference type="Proteomes" id="UP000078541"/>
    </source>
</evidence>
<dbReference type="CDD" id="cd18298">
    <property type="entry name" value="BTB_POZ_RCBTB1_2"/>
    <property type="match status" value="2"/>
</dbReference>
<evidence type="ECO:0000259" key="4">
    <source>
        <dbReference type="PROSITE" id="PS50097"/>
    </source>
</evidence>
<keyword evidence="1" id="KW-0677">Repeat</keyword>
<dbReference type="Gene3D" id="2.130.10.30">
    <property type="entry name" value="Regulator of chromosome condensation 1/beta-lactamase-inhibitor protein II"/>
    <property type="match status" value="3"/>
</dbReference>
<feature type="domain" description="BTB" evidence="4">
    <location>
        <begin position="282"/>
        <end position="349"/>
    </location>
</feature>
<dbReference type="CDD" id="cd18498">
    <property type="entry name" value="BACK_RCBTB1_2"/>
    <property type="match status" value="1"/>
</dbReference>
<dbReference type="SUPFAM" id="SSF54695">
    <property type="entry name" value="POZ domain"/>
    <property type="match status" value="2"/>
</dbReference>
<dbReference type="Pfam" id="PF25390">
    <property type="entry name" value="WD40_RLD"/>
    <property type="match status" value="1"/>
</dbReference>
<dbReference type="Pfam" id="PF07707">
    <property type="entry name" value="BACK"/>
    <property type="match status" value="1"/>
</dbReference>
<name>A0A151JVJ2_9HYME</name>
<protein>
    <submittedName>
        <fullName evidence="5">RCC1 and BTB domain-containing protein 1</fullName>
    </submittedName>
</protein>
<feature type="chain" id="PRO_5007582984" evidence="3">
    <location>
        <begin position="22"/>
        <end position="947"/>
    </location>
</feature>
<evidence type="ECO:0000256" key="2">
    <source>
        <dbReference type="PROSITE-ProRule" id="PRU00235"/>
    </source>
</evidence>
<feature type="repeat" description="RCC1" evidence="2">
    <location>
        <begin position="583"/>
        <end position="635"/>
    </location>
</feature>